<comment type="function">
    <text evidence="6">Catalyzes the conversion of 7,8-dihydroneopterin to 6-hydroxymethyl-7,8-dihydropterin.</text>
</comment>
<protein>
    <recommendedName>
        <fullName evidence="6">7,8-dihydroneopterin aldolase</fullName>
        <ecNumber evidence="6">4.1.2.25</ecNumber>
    </recommendedName>
</protein>
<gene>
    <name evidence="8" type="primary">folB</name>
    <name evidence="8" type="ORF">FJZ47_20840</name>
</gene>
<dbReference type="InterPro" id="IPR043133">
    <property type="entry name" value="GTP-CH-I_C/QueF"/>
</dbReference>
<evidence type="ECO:0000313" key="8">
    <source>
        <dbReference type="EMBL" id="MBM3226218.1"/>
    </source>
</evidence>
<dbReference type="InterPro" id="IPR006157">
    <property type="entry name" value="FolB_dom"/>
</dbReference>
<dbReference type="EC" id="4.1.2.25" evidence="6"/>
<comment type="similarity">
    <text evidence="3 6">Belongs to the DHNA family.</text>
</comment>
<accession>A0A937W3E5</accession>
<evidence type="ECO:0000256" key="1">
    <source>
        <dbReference type="ARBA" id="ARBA00001353"/>
    </source>
</evidence>
<keyword evidence="5 6" id="KW-0456">Lyase</keyword>
<name>A0A937W3E5_UNCTE</name>
<dbReference type="InterPro" id="IPR006156">
    <property type="entry name" value="Dihydroneopterin_aldolase"/>
</dbReference>
<organism evidence="8 9">
    <name type="scientific">Tectimicrobiota bacterium</name>
    <dbReference type="NCBI Taxonomy" id="2528274"/>
    <lineage>
        <taxon>Bacteria</taxon>
        <taxon>Pseudomonadati</taxon>
        <taxon>Nitrospinota/Tectimicrobiota group</taxon>
        <taxon>Candidatus Tectimicrobiota</taxon>
    </lineage>
</organism>
<keyword evidence="4 6" id="KW-0289">Folate biosynthesis</keyword>
<sequence>MGHDLIRLCNMQFYGRHGVNPEEQVLGQRFEVDVDLRTDTRPAALQDDLHQTINYAQVYKIVKRIVEDERFDLIETLAETIAMQIGQQCTPESVRVCVRKPHAPLKGVLDYVAVEIERTKALWPSSTSA</sequence>
<comment type="pathway">
    <text evidence="2 6">Cofactor biosynthesis; tetrahydrofolate biosynthesis; 2-amino-4-hydroxy-6-hydroxymethyl-7,8-dihydropteridine diphosphate from 7,8-dihydroneopterin triphosphate: step 3/4.</text>
</comment>
<evidence type="ECO:0000256" key="2">
    <source>
        <dbReference type="ARBA" id="ARBA00005013"/>
    </source>
</evidence>
<evidence type="ECO:0000256" key="6">
    <source>
        <dbReference type="RuleBase" id="RU362079"/>
    </source>
</evidence>
<dbReference type="GO" id="GO:0046656">
    <property type="term" value="P:folic acid biosynthetic process"/>
    <property type="evidence" value="ECO:0007669"/>
    <property type="project" value="UniProtKB-UniRule"/>
</dbReference>
<dbReference type="Pfam" id="PF02152">
    <property type="entry name" value="FolB"/>
    <property type="match status" value="1"/>
</dbReference>
<dbReference type="GO" id="GO:0004150">
    <property type="term" value="F:dihydroneopterin aldolase activity"/>
    <property type="evidence" value="ECO:0007669"/>
    <property type="project" value="UniProtKB-UniRule"/>
</dbReference>
<comment type="caution">
    <text evidence="8">The sequence shown here is derived from an EMBL/GenBank/DDBJ whole genome shotgun (WGS) entry which is preliminary data.</text>
</comment>
<dbReference type="NCBIfam" id="TIGR00526">
    <property type="entry name" value="folB_dom"/>
    <property type="match status" value="1"/>
</dbReference>
<dbReference type="PANTHER" id="PTHR42844">
    <property type="entry name" value="DIHYDRONEOPTERIN ALDOLASE 1-RELATED"/>
    <property type="match status" value="1"/>
</dbReference>
<dbReference type="PANTHER" id="PTHR42844:SF1">
    <property type="entry name" value="DIHYDRONEOPTERIN ALDOLASE 1-RELATED"/>
    <property type="match status" value="1"/>
</dbReference>
<proteinExistence type="inferred from homology"/>
<evidence type="ECO:0000313" key="9">
    <source>
        <dbReference type="Proteomes" id="UP000712673"/>
    </source>
</evidence>
<dbReference type="NCBIfam" id="TIGR00525">
    <property type="entry name" value="folB"/>
    <property type="match status" value="1"/>
</dbReference>
<dbReference type="FunFam" id="3.30.1130.10:FF:000003">
    <property type="entry name" value="7,8-dihydroneopterin aldolase"/>
    <property type="match status" value="1"/>
</dbReference>
<dbReference type="GO" id="GO:0046654">
    <property type="term" value="P:tetrahydrofolate biosynthetic process"/>
    <property type="evidence" value="ECO:0007669"/>
    <property type="project" value="UniProtKB-UniRule"/>
</dbReference>
<reference evidence="8" key="1">
    <citation type="submission" date="2019-03" db="EMBL/GenBank/DDBJ databases">
        <title>Lake Tanganyika Metagenome-Assembled Genomes (MAGs).</title>
        <authorList>
            <person name="Tran P."/>
        </authorList>
    </citation>
    <scope>NUCLEOTIDE SEQUENCE</scope>
    <source>
        <strain evidence="8">K_DeepCast_65m_m2_066</strain>
    </source>
</reference>
<evidence type="ECO:0000256" key="4">
    <source>
        <dbReference type="ARBA" id="ARBA00022909"/>
    </source>
</evidence>
<dbReference type="SMART" id="SM00905">
    <property type="entry name" value="FolB"/>
    <property type="match status" value="1"/>
</dbReference>
<dbReference type="CDD" id="cd00534">
    <property type="entry name" value="DHNA_DHNTPE"/>
    <property type="match status" value="1"/>
</dbReference>
<dbReference type="AlphaFoldDB" id="A0A937W3E5"/>
<dbReference type="SUPFAM" id="SSF55620">
    <property type="entry name" value="Tetrahydrobiopterin biosynthesis enzymes-like"/>
    <property type="match status" value="1"/>
</dbReference>
<comment type="catalytic activity">
    <reaction evidence="1 6">
        <text>7,8-dihydroneopterin = 6-hydroxymethyl-7,8-dihydropterin + glycolaldehyde</text>
        <dbReference type="Rhea" id="RHEA:10540"/>
        <dbReference type="ChEBI" id="CHEBI:17001"/>
        <dbReference type="ChEBI" id="CHEBI:17071"/>
        <dbReference type="ChEBI" id="CHEBI:44841"/>
        <dbReference type="EC" id="4.1.2.25"/>
    </reaction>
</comment>
<evidence type="ECO:0000259" key="7">
    <source>
        <dbReference type="SMART" id="SM00905"/>
    </source>
</evidence>
<dbReference type="Proteomes" id="UP000712673">
    <property type="component" value="Unassembled WGS sequence"/>
</dbReference>
<evidence type="ECO:0000256" key="3">
    <source>
        <dbReference type="ARBA" id="ARBA00005708"/>
    </source>
</evidence>
<feature type="domain" description="Dihydroneopterin aldolase/epimerase" evidence="7">
    <location>
        <begin position="6"/>
        <end position="118"/>
    </location>
</feature>
<dbReference type="GO" id="GO:0005737">
    <property type="term" value="C:cytoplasm"/>
    <property type="evidence" value="ECO:0007669"/>
    <property type="project" value="TreeGrafter"/>
</dbReference>
<dbReference type="EMBL" id="VGLS01000830">
    <property type="protein sequence ID" value="MBM3226218.1"/>
    <property type="molecule type" value="Genomic_DNA"/>
</dbReference>
<evidence type="ECO:0000256" key="5">
    <source>
        <dbReference type="ARBA" id="ARBA00023239"/>
    </source>
</evidence>
<dbReference type="Gene3D" id="3.30.1130.10">
    <property type="match status" value="1"/>
</dbReference>